<feature type="transmembrane region" description="Helical" evidence="1">
    <location>
        <begin position="95"/>
        <end position="112"/>
    </location>
</feature>
<dbReference type="Pfam" id="PF23636">
    <property type="entry name" value="DUF7144"/>
    <property type="match status" value="1"/>
</dbReference>
<reference evidence="4" key="1">
    <citation type="journal article" date="2019" name="Int. J. Syst. Evol. Microbiol.">
        <title>The Global Catalogue of Microorganisms (GCM) 10K type strain sequencing project: providing services to taxonomists for standard genome sequencing and annotation.</title>
        <authorList>
            <consortium name="The Broad Institute Genomics Platform"/>
            <consortium name="The Broad Institute Genome Sequencing Center for Infectious Disease"/>
            <person name="Wu L."/>
            <person name="Ma J."/>
        </authorList>
    </citation>
    <scope>NUCLEOTIDE SEQUENCE [LARGE SCALE GENOMIC DNA]</scope>
    <source>
        <strain evidence="4">JCM 9377</strain>
    </source>
</reference>
<dbReference type="InterPro" id="IPR055568">
    <property type="entry name" value="DUF7144"/>
</dbReference>
<feature type="transmembrane region" description="Helical" evidence="1">
    <location>
        <begin position="21"/>
        <end position="47"/>
    </location>
</feature>
<accession>A0ABP6Q638</accession>
<dbReference type="EMBL" id="BAAAUV010000004">
    <property type="protein sequence ID" value="GAA3205892.1"/>
    <property type="molecule type" value="Genomic_DNA"/>
</dbReference>
<comment type="caution">
    <text evidence="3">The sequence shown here is derived from an EMBL/GenBank/DDBJ whole genome shotgun (WGS) entry which is preliminary data.</text>
</comment>
<feature type="domain" description="DUF7144" evidence="2">
    <location>
        <begin position="25"/>
        <end position="137"/>
    </location>
</feature>
<evidence type="ECO:0000313" key="3">
    <source>
        <dbReference type="EMBL" id="GAA3205892.1"/>
    </source>
</evidence>
<organism evidence="3 4">
    <name type="scientific">Actinocorallia longicatena</name>
    <dbReference type="NCBI Taxonomy" id="111803"/>
    <lineage>
        <taxon>Bacteria</taxon>
        <taxon>Bacillati</taxon>
        <taxon>Actinomycetota</taxon>
        <taxon>Actinomycetes</taxon>
        <taxon>Streptosporangiales</taxon>
        <taxon>Thermomonosporaceae</taxon>
        <taxon>Actinocorallia</taxon>
    </lineage>
</organism>
<evidence type="ECO:0000313" key="4">
    <source>
        <dbReference type="Proteomes" id="UP001501237"/>
    </source>
</evidence>
<feature type="transmembrane region" description="Helical" evidence="1">
    <location>
        <begin position="118"/>
        <end position="136"/>
    </location>
</feature>
<dbReference type="Proteomes" id="UP001501237">
    <property type="component" value="Unassembled WGS sequence"/>
</dbReference>
<feature type="transmembrane region" description="Helical" evidence="1">
    <location>
        <begin position="67"/>
        <end position="88"/>
    </location>
</feature>
<evidence type="ECO:0000259" key="2">
    <source>
        <dbReference type="Pfam" id="PF23636"/>
    </source>
</evidence>
<sequence length="146" mass="15954">MTDQKLSSSATGSREPVGPWATGLAIFAAIVLMMSGAFGALEGFVAIVRDDFYVVTPHYLFGYDTTAWGWVHLLVGVVVAAAGFAIVAGYLWARIVGVIVAVLSALVNFLYIPYYPLWSMLIIALDVLVIWALCRYDREAADPDRY</sequence>
<dbReference type="RefSeq" id="WP_344825486.1">
    <property type="nucleotide sequence ID" value="NZ_BAAAUV010000004.1"/>
</dbReference>
<gene>
    <name evidence="3" type="ORF">GCM10010468_21160</name>
</gene>
<keyword evidence="1" id="KW-0812">Transmembrane</keyword>
<keyword evidence="1" id="KW-0472">Membrane</keyword>
<keyword evidence="1" id="KW-1133">Transmembrane helix</keyword>
<protein>
    <recommendedName>
        <fullName evidence="2">DUF7144 domain-containing protein</fullName>
    </recommendedName>
</protein>
<proteinExistence type="predicted"/>
<evidence type="ECO:0000256" key="1">
    <source>
        <dbReference type="SAM" id="Phobius"/>
    </source>
</evidence>
<keyword evidence="4" id="KW-1185">Reference proteome</keyword>
<name>A0ABP6Q638_9ACTN</name>